<gene>
    <name evidence="4" type="ORF">TVAG_183740</name>
</gene>
<dbReference type="PANTHER" id="PTHR42919:SF8">
    <property type="entry name" value="N-ALPHA-ACETYLTRANSFERASE 50"/>
    <property type="match status" value="1"/>
</dbReference>
<dbReference type="EMBL" id="DS113180">
    <property type="protein sequence ID" value="EAY23137.1"/>
    <property type="molecule type" value="Genomic_DNA"/>
</dbReference>
<dbReference type="KEGG" id="tva:5468697"/>
<dbReference type="PANTHER" id="PTHR42919">
    <property type="entry name" value="N-ALPHA-ACETYLTRANSFERASE"/>
    <property type="match status" value="1"/>
</dbReference>
<dbReference type="InterPro" id="IPR016181">
    <property type="entry name" value="Acyl_CoA_acyltransferase"/>
</dbReference>
<dbReference type="GO" id="GO:0031415">
    <property type="term" value="C:NatA complex"/>
    <property type="evidence" value="ECO:0000318"/>
    <property type="project" value="GO_Central"/>
</dbReference>
<evidence type="ECO:0000259" key="3">
    <source>
        <dbReference type="PROSITE" id="PS51186"/>
    </source>
</evidence>
<dbReference type="InParanoid" id="A2D9B1"/>
<dbReference type="OrthoDB" id="47374at2759"/>
<dbReference type="VEuPathDB" id="TrichDB:TVAGG3_0770460"/>
<dbReference type="Proteomes" id="UP000001542">
    <property type="component" value="Unassembled WGS sequence"/>
</dbReference>
<dbReference type="eggNOG" id="KOG3138">
    <property type="taxonomic scope" value="Eukaryota"/>
</dbReference>
<accession>A2D9B1</accession>
<dbReference type="GO" id="GO:0016747">
    <property type="term" value="F:acyltransferase activity, transferring groups other than amino-acyl groups"/>
    <property type="evidence" value="ECO:0007669"/>
    <property type="project" value="InterPro"/>
</dbReference>
<organism evidence="4 5">
    <name type="scientific">Trichomonas vaginalis (strain ATCC PRA-98 / G3)</name>
    <dbReference type="NCBI Taxonomy" id="412133"/>
    <lineage>
        <taxon>Eukaryota</taxon>
        <taxon>Metamonada</taxon>
        <taxon>Parabasalia</taxon>
        <taxon>Trichomonadida</taxon>
        <taxon>Trichomonadidae</taxon>
        <taxon>Trichomonas</taxon>
    </lineage>
</organism>
<name>A2D9B1_TRIV3</name>
<evidence type="ECO:0000256" key="1">
    <source>
        <dbReference type="ARBA" id="ARBA00022679"/>
    </source>
</evidence>
<proteinExistence type="predicted"/>
<dbReference type="AlphaFoldDB" id="A2D9B1"/>
<dbReference type="GO" id="GO:0007064">
    <property type="term" value="P:mitotic sister chromatid cohesion"/>
    <property type="evidence" value="ECO:0000318"/>
    <property type="project" value="GO_Central"/>
</dbReference>
<keyword evidence="2" id="KW-0012">Acyltransferase</keyword>
<dbReference type="InterPro" id="IPR051556">
    <property type="entry name" value="N-term/lysine_N-AcTrnsfr"/>
</dbReference>
<reference evidence="4" key="1">
    <citation type="submission" date="2006-10" db="EMBL/GenBank/DDBJ databases">
        <authorList>
            <person name="Amadeo P."/>
            <person name="Zhao Q."/>
            <person name="Wortman J."/>
            <person name="Fraser-Liggett C."/>
            <person name="Carlton J."/>
        </authorList>
    </citation>
    <scope>NUCLEOTIDE SEQUENCE</scope>
    <source>
        <strain evidence="4">G3</strain>
    </source>
</reference>
<protein>
    <submittedName>
        <fullName evidence="4">Acetyltransferase, GNAT family protein</fullName>
    </submittedName>
</protein>
<dbReference type="STRING" id="5722.A2D9B1"/>
<dbReference type="Gene3D" id="3.40.630.30">
    <property type="match status" value="1"/>
</dbReference>
<reference evidence="4" key="2">
    <citation type="journal article" date="2007" name="Science">
        <title>Draft genome sequence of the sexually transmitted pathogen Trichomonas vaginalis.</title>
        <authorList>
            <person name="Carlton J.M."/>
            <person name="Hirt R.P."/>
            <person name="Silva J.C."/>
            <person name="Delcher A.L."/>
            <person name="Schatz M."/>
            <person name="Zhao Q."/>
            <person name="Wortman J.R."/>
            <person name="Bidwell S.L."/>
            <person name="Alsmark U.C.M."/>
            <person name="Besteiro S."/>
            <person name="Sicheritz-Ponten T."/>
            <person name="Noel C.J."/>
            <person name="Dacks J.B."/>
            <person name="Foster P.G."/>
            <person name="Simillion C."/>
            <person name="Van de Peer Y."/>
            <person name="Miranda-Saavedra D."/>
            <person name="Barton G.J."/>
            <person name="Westrop G.D."/>
            <person name="Mueller S."/>
            <person name="Dessi D."/>
            <person name="Fiori P.L."/>
            <person name="Ren Q."/>
            <person name="Paulsen I."/>
            <person name="Zhang H."/>
            <person name="Bastida-Corcuera F.D."/>
            <person name="Simoes-Barbosa A."/>
            <person name="Brown M.T."/>
            <person name="Hayes R.D."/>
            <person name="Mukherjee M."/>
            <person name="Okumura C.Y."/>
            <person name="Schneider R."/>
            <person name="Smith A.J."/>
            <person name="Vanacova S."/>
            <person name="Villalvazo M."/>
            <person name="Haas B.J."/>
            <person name="Pertea M."/>
            <person name="Feldblyum T.V."/>
            <person name="Utterback T.R."/>
            <person name="Shu C.L."/>
            <person name="Osoegawa K."/>
            <person name="de Jong P.J."/>
            <person name="Hrdy I."/>
            <person name="Horvathova L."/>
            <person name="Zubacova Z."/>
            <person name="Dolezal P."/>
            <person name="Malik S.B."/>
            <person name="Logsdon J.M. Jr."/>
            <person name="Henze K."/>
            <person name="Gupta A."/>
            <person name="Wang C.C."/>
            <person name="Dunne R.L."/>
            <person name="Upcroft J.A."/>
            <person name="Upcroft P."/>
            <person name="White O."/>
            <person name="Salzberg S.L."/>
            <person name="Tang P."/>
            <person name="Chiu C.-H."/>
            <person name="Lee Y.-S."/>
            <person name="Embley T.M."/>
            <person name="Coombs G.H."/>
            <person name="Mottram J.C."/>
            <person name="Tachezy J."/>
            <person name="Fraser-Liggett C.M."/>
            <person name="Johnson P.J."/>
        </authorList>
    </citation>
    <scope>NUCLEOTIDE SEQUENCE [LARGE SCALE GENOMIC DNA]</scope>
    <source>
        <strain evidence="4">G3</strain>
    </source>
</reference>
<dbReference type="VEuPathDB" id="TrichDB:TVAG_183740"/>
<dbReference type="SUPFAM" id="SSF55729">
    <property type="entry name" value="Acyl-CoA N-acyltransferases (Nat)"/>
    <property type="match status" value="1"/>
</dbReference>
<evidence type="ECO:0000313" key="5">
    <source>
        <dbReference type="Proteomes" id="UP000001542"/>
    </source>
</evidence>
<evidence type="ECO:0000256" key="2">
    <source>
        <dbReference type="ARBA" id="ARBA00023315"/>
    </source>
</evidence>
<sequence>MGNCDVVFEQVNLQNYQQLMRLDLKCFQRTFSLQYYIKVANAKEFVGFLALLDGVIIGEMTIRFSEENGIKCGYVYSFGILSDYRSKGYGSKLFKFGMDKLNECRKVTLHVKVSNENAQKIYTKNMFKIHERIPKYYGDDDGYLMLFERESTEQDPNSV</sequence>
<dbReference type="SMR" id="A2D9B1"/>
<dbReference type="CDD" id="cd04301">
    <property type="entry name" value="NAT_SF"/>
    <property type="match status" value="1"/>
</dbReference>
<dbReference type="InterPro" id="IPR000182">
    <property type="entry name" value="GNAT_dom"/>
</dbReference>
<keyword evidence="5" id="KW-1185">Reference proteome</keyword>
<feature type="domain" description="N-acetyltransferase" evidence="3">
    <location>
        <begin position="6"/>
        <end position="150"/>
    </location>
</feature>
<dbReference type="Pfam" id="PF00583">
    <property type="entry name" value="Acetyltransf_1"/>
    <property type="match status" value="1"/>
</dbReference>
<dbReference type="RefSeq" id="XP_001584123.1">
    <property type="nucleotide sequence ID" value="XM_001584073.1"/>
</dbReference>
<dbReference type="PROSITE" id="PS51186">
    <property type="entry name" value="GNAT"/>
    <property type="match status" value="1"/>
</dbReference>
<evidence type="ECO:0000313" key="4">
    <source>
        <dbReference type="EMBL" id="EAY23137.1"/>
    </source>
</evidence>
<keyword evidence="1" id="KW-0808">Transferase</keyword>